<dbReference type="PANTHER" id="PTHR43226:SF4">
    <property type="entry name" value="XAA-PRO AMINOPEPTIDASE 3"/>
    <property type="match status" value="1"/>
</dbReference>
<evidence type="ECO:0000313" key="8">
    <source>
        <dbReference type="Proteomes" id="UP000515908"/>
    </source>
</evidence>
<dbReference type="SUPFAM" id="SSF55920">
    <property type="entry name" value="Creatinase/aminopeptidase"/>
    <property type="match status" value="1"/>
</dbReference>
<keyword evidence="8" id="KW-1185">Reference proteome</keyword>
<feature type="domain" description="Peptidase M24" evidence="6">
    <location>
        <begin position="9"/>
        <end position="240"/>
    </location>
</feature>
<organism evidence="7 8">
    <name type="scientific">Angomonas deanei</name>
    <dbReference type="NCBI Taxonomy" id="59799"/>
    <lineage>
        <taxon>Eukaryota</taxon>
        <taxon>Discoba</taxon>
        <taxon>Euglenozoa</taxon>
        <taxon>Kinetoplastea</taxon>
        <taxon>Metakinetoplastina</taxon>
        <taxon>Trypanosomatida</taxon>
        <taxon>Trypanosomatidae</taxon>
        <taxon>Strigomonadinae</taxon>
        <taxon>Angomonas</taxon>
    </lineage>
</organism>
<dbReference type="OrthoDB" id="4215474at2759"/>
<dbReference type="AlphaFoldDB" id="A0A7G2C0G9"/>
<protein>
    <submittedName>
        <fullName evidence="7">Metallopeptidase family M24, putative</fullName>
    </submittedName>
</protein>
<evidence type="ECO:0000256" key="5">
    <source>
        <dbReference type="ARBA" id="ARBA00023211"/>
    </source>
</evidence>
<dbReference type="Proteomes" id="UP000515908">
    <property type="component" value="Chromosome 01"/>
</dbReference>
<dbReference type="EMBL" id="LR877145">
    <property type="protein sequence ID" value="CAD2213156.1"/>
    <property type="molecule type" value="Genomic_DNA"/>
</dbReference>
<evidence type="ECO:0000256" key="4">
    <source>
        <dbReference type="ARBA" id="ARBA00022801"/>
    </source>
</evidence>
<dbReference type="GO" id="GO:0005739">
    <property type="term" value="C:mitochondrion"/>
    <property type="evidence" value="ECO:0007669"/>
    <property type="project" value="TreeGrafter"/>
</dbReference>
<comment type="similarity">
    <text evidence="2">Belongs to the peptidase M24B family.</text>
</comment>
<keyword evidence="3" id="KW-0479">Metal-binding</keyword>
<name>A0A7G2C0G9_9TRYP</name>
<evidence type="ECO:0000313" key="7">
    <source>
        <dbReference type="EMBL" id="CAD2213156.1"/>
    </source>
</evidence>
<dbReference type="Pfam" id="PF00557">
    <property type="entry name" value="Peptidase_M24"/>
    <property type="match status" value="1"/>
</dbReference>
<sequence length="364" mass="40249">MQEAARTHSEADVQCSWEQTMSRLKRGLSRQARRIDSAYIPVIAGGTNSAQIHYTHNGQVHPDNVPTVMRMDAGYEVDGVPTDCTRTFPLGQKAFTPAHAQLYTLLLQLQRKLLLTIKDGVTVADVAKLHIDETRNLLLQLRDSKTTTEGPQEVSLASVRNVFCPHSFGHFFGLDIHETPAIEPAQTEDGQKIAQRGAVLAGGVMHTVEPGVYLSEEEPTLPLSFPWRGLGMQVEDDVLVLPSSKRARDTYLSAALQVYEHIMNDPSPLEPFGGSLLVQSAALRAESQRVQQATQFLYDQRCSIEGSAVAREKLTADVLAVKADVASSEKEGLHFEWFPFDIIVVTARIPKDLDHLEMVMKANL</sequence>
<dbReference type="GO" id="GO:0006508">
    <property type="term" value="P:proteolysis"/>
    <property type="evidence" value="ECO:0007669"/>
    <property type="project" value="TreeGrafter"/>
</dbReference>
<accession>A0A7G2C0G9</accession>
<dbReference type="InterPro" id="IPR036005">
    <property type="entry name" value="Creatinase/aminopeptidase-like"/>
</dbReference>
<dbReference type="VEuPathDB" id="TriTrypDB:ADEAN_000059200"/>
<dbReference type="InterPro" id="IPR052433">
    <property type="entry name" value="X-Pro_dipept-like"/>
</dbReference>
<proteinExistence type="inferred from homology"/>
<evidence type="ECO:0000259" key="6">
    <source>
        <dbReference type="Pfam" id="PF00557"/>
    </source>
</evidence>
<keyword evidence="5" id="KW-0464">Manganese</keyword>
<evidence type="ECO:0000256" key="1">
    <source>
        <dbReference type="ARBA" id="ARBA00001936"/>
    </source>
</evidence>
<evidence type="ECO:0000256" key="3">
    <source>
        <dbReference type="ARBA" id="ARBA00022723"/>
    </source>
</evidence>
<gene>
    <name evidence="7" type="ORF">ADEAN_000059200</name>
</gene>
<keyword evidence="4" id="KW-0378">Hydrolase</keyword>
<dbReference type="Gene3D" id="3.90.230.10">
    <property type="entry name" value="Creatinase/methionine aminopeptidase superfamily"/>
    <property type="match status" value="1"/>
</dbReference>
<reference evidence="7 8" key="1">
    <citation type="submission" date="2020-08" db="EMBL/GenBank/DDBJ databases">
        <authorList>
            <person name="Newling K."/>
            <person name="Davey J."/>
            <person name="Forrester S."/>
        </authorList>
    </citation>
    <scope>NUCLEOTIDE SEQUENCE [LARGE SCALE GENOMIC DNA]</scope>
    <source>
        <strain evidence="8">Crithidia deanei Carvalho (ATCC PRA-265)</strain>
    </source>
</reference>
<evidence type="ECO:0000256" key="2">
    <source>
        <dbReference type="ARBA" id="ARBA00008766"/>
    </source>
</evidence>
<dbReference type="GO" id="GO:0046872">
    <property type="term" value="F:metal ion binding"/>
    <property type="evidence" value="ECO:0007669"/>
    <property type="project" value="UniProtKB-KW"/>
</dbReference>
<dbReference type="InterPro" id="IPR000994">
    <property type="entry name" value="Pept_M24"/>
</dbReference>
<comment type="cofactor">
    <cofactor evidence="1">
        <name>Mn(2+)</name>
        <dbReference type="ChEBI" id="CHEBI:29035"/>
    </cofactor>
</comment>
<dbReference type="PANTHER" id="PTHR43226">
    <property type="entry name" value="XAA-PRO AMINOPEPTIDASE 3"/>
    <property type="match status" value="1"/>
</dbReference>
<dbReference type="GO" id="GO:0004177">
    <property type="term" value="F:aminopeptidase activity"/>
    <property type="evidence" value="ECO:0007669"/>
    <property type="project" value="TreeGrafter"/>
</dbReference>